<sequence length="353" mass="38272">MYVVRPVDRADIGALEAMAAISMPGVHTLPRTREGIVAAVERSIASFAAQVDIPSEESYLFVLEDLRSREVVGTAIIHASAGSNGTYFAFRNDVIQQVSRDLNISHSVHALTLCSELTAYSQLSGFFLRHRDSAGVEAALLSRARLLYAMLAPHRFGDRFFVPLAGRLDADGQSPFWNALGRKFFKMDFLEAERLIEGARNRTLIVELMPHYPVYVPLLPGDAQAALGQIHPGGQMAFDLLAQEGFEADEYIDIFDGGPILQAHKNALRSFCASHKLRVGAGPAHGHEPAPDVAPVDYAVATVDNGFRAVTVRTAPIEHAHTIALPRDVQQALGVAPGDEVVCVRIQGEPACS</sequence>
<organism evidence="4 5">
    <name type="scientific">Massilia timonae</name>
    <dbReference type="NCBI Taxonomy" id="47229"/>
    <lineage>
        <taxon>Bacteria</taxon>
        <taxon>Pseudomonadati</taxon>
        <taxon>Pseudomonadota</taxon>
        <taxon>Betaproteobacteria</taxon>
        <taxon>Burkholderiales</taxon>
        <taxon>Oxalobacteraceae</taxon>
        <taxon>Telluria group</taxon>
        <taxon>Massilia</taxon>
    </lineage>
</organism>
<dbReference type="NCBIfam" id="TIGR03243">
    <property type="entry name" value="arg_catab_AOST"/>
    <property type="match status" value="1"/>
</dbReference>
<keyword evidence="2 4" id="KW-0808">Transferase</keyword>
<name>A0A1S2NDJ1_9BURK</name>
<protein>
    <submittedName>
        <fullName evidence="4">Arginine N-succinyltransferase</fullName>
        <ecNumber evidence="4">2.3.1.109</ecNumber>
    </submittedName>
</protein>
<dbReference type="PANTHER" id="PTHR30420">
    <property type="entry name" value="N-SUCCINYLARGININE DIHYDROLASE"/>
    <property type="match status" value="1"/>
</dbReference>
<comment type="caution">
    <text evidence="4">The sequence shown here is derived from an EMBL/GenBank/DDBJ whole genome shotgun (WGS) entry which is preliminary data.</text>
</comment>
<evidence type="ECO:0000313" key="5">
    <source>
        <dbReference type="Proteomes" id="UP000180246"/>
    </source>
</evidence>
<dbReference type="GO" id="GO:0006527">
    <property type="term" value="P:L-arginine catabolic process"/>
    <property type="evidence" value="ECO:0007669"/>
    <property type="project" value="InterPro"/>
</dbReference>
<evidence type="ECO:0000256" key="3">
    <source>
        <dbReference type="ARBA" id="ARBA00023315"/>
    </source>
</evidence>
<dbReference type="InterPro" id="IPR016181">
    <property type="entry name" value="Acyl_CoA_acyltransferase"/>
</dbReference>
<dbReference type="EC" id="2.3.1.109" evidence="4"/>
<evidence type="ECO:0000313" key="4">
    <source>
        <dbReference type="EMBL" id="OIJ42913.1"/>
    </source>
</evidence>
<dbReference type="Pfam" id="PF04958">
    <property type="entry name" value="AstA"/>
    <property type="match status" value="1"/>
</dbReference>
<dbReference type="InterPro" id="IPR007041">
    <property type="entry name" value="Arg_succinylTrfase_AstA/AruG"/>
</dbReference>
<evidence type="ECO:0000256" key="2">
    <source>
        <dbReference type="ARBA" id="ARBA00022679"/>
    </source>
</evidence>
<dbReference type="Proteomes" id="UP000180246">
    <property type="component" value="Unassembled WGS sequence"/>
</dbReference>
<reference evidence="4 5" key="1">
    <citation type="submission" date="2014-10" db="EMBL/GenBank/DDBJ databases">
        <authorList>
            <person name="Seo M.-J."/>
            <person name="Seok Y.J."/>
            <person name="Cha I.-T."/>
        </authorList>
    </citation>
    <scope>NUCLEOTIDE SEQUENCE [LARGE SCALE GENOMIC DNA]</scope>
    <source>
        <strain evidence="4 5">NEU</strain>
    </source>
</reference>
<dbReference type="SUPFAM" id="SSF55729">
    <property type="entry name" value="Acyl-CoA N-acyltransferases (Nat)"/>
    <property type="match status" value="1"/>
</dbReference>
<dbReference type="AlphaFoldDB" id="A0A1S2NDJ1"/>
<evidence type="ECO:0000256" key="1">
    <source>
        <dbReference type="ARBA" id="ARBA00022503"/>
    </source>
</evidence>
<proteinExistence type="predicted"/>
<dbReference type="GO" id="GO:0008791">
    <property type="term" value="F:arginine N-succinyltransferase activity"/>
    <property type="evidence" value="ECO:0007669"/>
    <property type="project" value="UniProtKB-EC"/>
</dbReference>
<keyword evidence="3 4" id="KW-0012">Acyltransferase</keyword>
<dbReference type="PANTHER" id="PTHR30420:SF1">
    <property type="entry name" value="ARGININE N-SUCCINYLTRANSFERASE"/>
    <property type="match status" value="1"/>
</dbReference>
<dbReference type="EMBL" id="JRYB01000001">
    <property type="protein sequence ID" value="OIJ42913.1"/>
    <property type="molecule type" value="Genomic_DNA"/>
</dbReference>
<accession>A0A1S2NDJ1</accession>
<dbReference type="RefSeq" id="WP_071361159.1">
    <property type="nucleotide sequence ID" value="NZ_JRYB01000001.1"/>
</dbReference>
<gene>
    <name evidence="4" type="primary">astA</name>
    <name evidence="4" type="ORF">LO55_1753</name>
</gene>
<keyword evidence="1" id="KW-0056">Arginine metabolism</keyword>